<organism evidence="3 4">
    <name type="scientific">Parathalassolituus penaei</name>
    <dbReference type="NCBI Taxonomy" id="2997323"/>
    <lineage>
        <taxon>Bacteria</taxon>
        <taxon>Pseudomonadati</taxon>
        <taxon>Pseudomonadota</taxon>
        <taxon>Gammaproteobacteria</taxon>
        <taxon>Oceanospirillales</taxon>
        <taxon>Oceanospirillaceae</taxon>
        <taxon>Parathalassolituus</taxon>
    </lineage>
</organism>
<gene>
    <name evidence="3" type="ORF">OUO13_10335</name>
</gene>
<dbReference type="Pfam" id="PF11127">
    <property type="entry name" value="YgaP-like_TM"/>
    <property type="match status" value="1"/>
</dbReference>
<evidence type="ECO:0000313" key="4">
    <source>
        <dbReference type="Proteomes" id="UP001150830"/>
    </source>
</evidence>
<reference evidence="3" key="1">
    <citation type="submission" date="2022-11" db="EMBL/GenBank/DDBJ databases">
        <title>Parathalassolutuus dongxingensis gen. nov., sp. nov., a novel member of family Oceanospirillaceae isolated from a coastal shrimp pond in Guangxi, China.</title>
        <authorList>
            <person name="Chen H."/>
        </authorList>
    </citation>
    <scope>NUCLEOTIDE SEQUENCE</scope>
    <source>
        <strain evidence="3">G-43</strain>
    </source>
</reference>
<evidence type="ECO:0000313" key="3">
    <source>
        <dbReference type="EMBL" id="MCY0965587.1"/>
    </source>
</evidence>
<keyword evidence="1" id="KW-1133">Transmembrane helix</keyword>
<dbReference type="Gene3D" id="6.10.140.1340">
    <property type="match status" value="1"/>
</dbReference>
<name>A0A9X3IRT4_9GAMM</name>
<evidence type="ECO:0000259" key="2">
    <source>
        <dbReference type="Pfam" id="PF11127"/>
    </source>
</evidence>
<feature type="transmembrane region" description="Helical" evidence="1">
    <location>
        <begin position="32"/>
        <end position="55"/>
    </location>
</feature>
<evidence type="ECO:0000256" key="1">
    <source>
        <dbReference type="SAM" id="Phobius"/>
    </source>
</evidence>
<comment type="caution">
    <text evidence="3">The sequence shown here is derived from an EMBL/GenBank/DDBJ whole genome shotgun (WGS) entry which is preliminary data.</text>
</comment>
<sequence length="67" mass="7408">MNVDRFVFAFAGSAILISLLLSQYHSVNWLWFTAFVGANMFQAAFTGFCPLAIILKKVGMQPGKAFC</sequence>
<dbReference type="Proteomes" id="UP001150830">
    <property type="component" value="Unassembled WGS sequence"/>
</dbReference>
<dbReference type="EMBL" id="JAPNOA010000027">
    <property type="protein sequence ID" value="MCY0965587.1"/>
    <property type="molecule type" value="Genomic_DNA"/>
</dbReference>
<accession>A0A9X3IRT4</accession>
<keyword evidence="4" id="KW-1185">Reference proteome</keyword>
<dbReference type="AlphaFoldDB" id="A0A9X3IRT4"/>
<keyword evidence="1" id="KW-0472">Membrane</keyword>
<keyword evidence="1" id="KW-0812">Transmembrane</keyword>
<proteinExistence type="predicted"/>
<dbReference type="InterPro" id="IPR021309">
    <property type="entry name" value="YgaP-like_TM"/>
</dbReference>
<dbReference type="RefSeq" id="WP_283173799.1">
    <property type="nucleotide sequence ID" value="NZ_JAPNOA010000027.1"/>
</dbReference>
<protein>
    <submittedName>
        <fullName evidence="3">DUF2892 domain-containing protein</fullName>
    </submittedName>
</protein>
<feature type="domain" description="Inner membrane protein YgaP-like transmembrane" evidence="2">
    <location>
        <begin position="2"/>
        <end position="57"/>
    </location>
</feature>